<organism evidence="1 2">
    <name type="scientific">Rhizophagus irregularis</name>
    <dbReference type="NCBI Taxonomy" id="588596"/>
    <lineage>
        <taxon>Eukaryota</taxon>
        <taxon>Fungi</taxon>
        <taxon>Fungi incertae sedis</taxon>
        <taxon>Mucoromycota</taxon>
        <taxon>Glomeromycotina</taxon>
        <taxon>Glomeromycetes</taxon>
        <taxon>Glomerales</taxon>
        <taxon>Glomeraceae</taxon>
        <taxon>Rhizophagus</taxon>
    </lineage>
</organism>
<protein>
    <submittedName>
        <fullName evidence="1">Uncharacterized protein</fullName>
    </submittedName>
</protein>
<dbReference type="VEuPathDB" id="FungiDB:FUN_007790"/>
<name>A0A2N1NHH2_9GLOM</name>
<proteinExistence type="predicted"/>
<dbReference type="AlphaFoldDB" id="A0A2N1NHH2"/>
<accession>A0A2N1NHH2</accession>
<dbReference type="EMBL" id="LLXL01000376">
    <property type="protein sequence ID" value="PKK73365.1"/>
    <property type="molecule type" value="Genomic_DNA"/>
</dbReference>
<reference evidence="1 2" key="2">
    <citation type="submission" date="2017-10" db="EMBL/GenBank/DDBJ databases">
        <title>Extensive intraspecific genome diversity in a model arbuscular mycorrhizal fungus.</title>
        <authorList>
            <person name="Chen E.C.H."/>
            <person name="Morin E."/>
            <person name="Baudet D."/>
            <person name="Noel J."/>
            <person name="Ndikumana S."/>
            <person name="Charron P."/>
            <person name="St-Onge C."/>
            <person name="Giorgi J."/>
            <person name="Grigoriev I.V."/>
            <person name="Roux C."/>
            <person name="Martin F.M."/>
            <person name="Corradi N."/>
        </authorList>
    </citation>
    <scope>NUCLEOTIDE SEQUENCE [LARGE SCALE GENOMIC DNA]</scope>
    <source>
        <strain evidence="1 2">C2</strain>
    </source>
</reference>
<comment type="caution">
    <text evidence="1">The sequence shown here is derived from an EMBL/GenBank/DDBJ whole genome shotgun (WGS) entry which is preliminary data.</text>
</comment>
<sequence length="160" mass="18627">MGLKEILCLYHYSLELKEKVKNITADGKIKDKTATSMIYKDMLQYLPNVTLNNLQIQIHRTKIFLCYYENDQQVYKTVTIDNNQNHMTLAKTILSVTSQTKFSSENFDYYRIINDTSCGLKRTCSLLCSLDHDDEESIEGRYKAGSYFIKCKQHEIEIVA</sequence>
<evidence type="ECO:0000313" key="1">
    <source>
        <dbReference type="EMBL" id="PKK73365.1"/>
    </source>
</evidence>
<dbReference type="Proteomes" id="UP000233469">
    <property type="component" value="Unassembled WGS sequence"/>
</dbReference>
<dbReference type="VEuPathDB" id="FungiDB:RhiirA1_454438"/>
<reference evidence="1 2" key="1">
    <citation type="submission" date="2016-04" db="EMBL/GenBank/DDBJ databases">
        <title>Genome analyses suggest a sexual origin of heterokaryosis in a supposedly ancient asexual fungus.</title>
        <authorList>
            <person name="Ropars J."/>
            <person name="Sedzielewska K."/>
            <person name="Noel J."/>
            <person name="Charron P."/>
            <person name="Farinelli L."/>
            <person name="Marton T."/>
            <person name="Kruger M."/>
            <person name="Pelin A."/>
            <person name="Brachmann A."/>
            <person name="Corradi N."/>
        </authorList>
    </citation>
    <scope>NUCLEOTIDE SEQUENCE [LARGE SCALE GENOMIC DNA]</scope>
    <source>
        <strain evidence="1 2">C2</strain>
    </source>
</reference>
<evidence type="ECO:0000313" key="2">
    <source>
        <dbReference type="Proteomes" id="UP000233469"/>
    </source>
</evidence>
<gene>
    <name evidence="1" type="ORF">RhiirC2_776128</name>
</gene>